<dbReference type="GO" id="GO:0005737">
    <property type="term" value="C:cytoplasm"/>
    <property type="evidence" value="ECO:0007669"/>
    <property type="project" value="UniProtKB-SubCell"/>
</dbReference>
<name>F0M3Y7_PSEPM</name>
<feature type="binding site" evidence="5">
    <location>
        <position position="156"/>
    </location>
    <ligand>
        <name>ATP</name>
        <dbReference type="ChEBI" id="CHEBI:30616"/>
    </ligand>
</feature>
<evidence type="ECO:0000256" key="6">
    <source>
        <dbReference type="RuleBase" id="RU003330"/>
    </source>
</evidence>
<feature type="binding site" evidence="5">
    <location>
        <begin position="114"/>
        <end position="117"/>
    </location>
    <ligand>
        <name>AMP</name>
        <dbReference type="ChEBI" id="CHEBI:456215"/>
    </ligand>
</feature>
<sequence length="225" mass="24547">MKQAPVPRRQGAKPAAAMPGRGRKWDRIMIRLLIIGPPGSGKGTQAEQLARHFGIPAVSTGEIFRSNVSEETELGNQAASYLDGGDFVPDHLTNALVRDRLVDSDLQEGFLLDGYPRTAPQVQELDTMLANQGFALDAVIELHAPDAVLEQRMRRRAADQGRSDDTVDVFRRRLDLYHRETHEVVSVYAGRGILVSVDGSGEPGDITGAAITAVEKFLRGRLSGH</sequence>
<evidence type="ECO:0000256" key="7">
    <source>
        <dbReference type="RuleBase" id="RU003331"/>
    </source>
</evidence>
<dbReference type="PROSITE" id="PS00113">
    <property type="entry name" value="ADENYLATE_KINASE"/>
    <property type="match status" value="1"/>
</dbReference>
<keyword evidence="5" id="KW-0963">Cytoplasm</keyword>
<dbReference type="SUPFAM" id="SSF52540">
    <property type="entry name" value="P-loop containing nucleoside triphosphate hydrolases"/>
    <property type="match status" value="1"/>
</dbReference>
<evidence type="ECO:0000256" key="1">
    <source>
        <dbReference type="ARBA" id="ARBA00022679"/>
    </source>
</evidence>
<evidence type="ECO:0000256" key="3">
    <source>
        <dbReference type="ARBA" id="ARBA00022741"/>
    </source>
</evidence>
<comment type="similarity">
    <text evidence="5 6">Belongs to the adenylate kinase family.</text>
</comment>
<dbReference type="Pfam" id="PF00406">
    <property type="entry name" value="ADK"/>
    <property type="match status" value="1"/>
</dbReference>
<evidence type="ECO:0000256" key="4">
    <source>
        <dbReference type="ARBA" id="ARBA00022777"/>
    </source>
</evidence>
<dbReference type="InterPro" id="IPR000850">
    <property type="entry name" value="Adenylat/UMP-CMP_kin"/>
</dbReference>
<evidence type="ECO:0000313" key="10">
    <source>
        <dbReference type="Proteomes" id="UP000008639"/>
    </source>
</evidence>
<dbReference type="GO" id="GO:0044209">
    <property type="term" value="P:AMP salvage"/>
    <property type="evidence" value="ECO:0007669"/>
    <property type="project" value="UniProtKB-UniRule"/>
</dbReference>
<reference evidence="9 10" key="1">
    <citation type="journal article" date="2011" name="Stand. Genomic Sci.">
        <title>Complete genome sequence of Arthrobacter phenanthrenivorans type strain (Sphe3).</title>
        <authorList>
            <person name="Kallimanis A."/>
            <person name="Labutti K.M."/>
            <person name="Lapidus A."/>
            <person name="Clum A."/>
            <person name="Lykidis A."/>
            <person name="Mavromatis K."/>
            <person name="Pagani I."/>
            <person name="Liolios K."/>
            <person name="Ivanova N."/>
            <person name="Goodwin L."/>
            <person name="Pitluck S."/>
            <person name="Chen A."/>
            <person name="Palaniappan K."/>
            <person name="Markowitz V."/>
            <person name="Bristow J."/>
            <person name="Velentzas A.D."/>
            <person name="Perisynakis A."/>
            <person name="Ouzounis C.C."/>
            <person name="Kyrpides N.C."/>
            <person name="Koukkou A.I."/>
            <person name="Drainas C."/>
        </authorList>
    </citation>
    <scope>NUCLEOTIDE SEQUENCE [LARGE SCALE GENOMIC DNA]</scope>
    <source>
        <strain evidence="10">DSM 18606 / JCM 16027 / LMG 23796 / Sphe3</strain>
    </source>
</reference>
<feature type="binding site" evidence="5">
    <location>
        <position position="162"/>
    </location>
    <ligand>
        <name>AMP</name>
        <dbReference type="ChEBI" id="CHEBI:456215"/>
    </ligand>
</feature>
<feature type="binding site" evidence="5">
    <location>
        <position position="65"/>
    </location>
    <ligand>
        <name>AMP</name>
        <dbReference type="ChEBI" id="CHEBI:456215"/>
    </ligand>
</feature>
<keyword evidence="5 7" id="KW-0067">ATP-binding</keyword>
<gene>
    <name evidence="5" type="primary">adk</name>
    <name evidence="9" type="ordered locus">Asphe3_33690</name>
</gene>
<dbReference type="Gene3D" id="3.40.50.300">
    <property type="entry name" value="P-loop containing nucleotide triphosphate hydrolases"/>
    <property type="match status" value="1"/>
</dbReference>
<dbReference type="AlphaFoldDB" id="F0M3Y7"/>
<protein>
    <recommendedName>
        <fullName evidence="5 7">Adenylate kinase</fullName>
        <shortName evidence="5">AK</shortName>
        <ecNumber evidence="5 7">2.7.4.3</ecNumber>
    </recommendedName>
    <alternativeName>
        <fullName evidence="5">ATP-AMP transphosphorylase</fullName>
    </alternativeName>
    <alternativeName>
        <fullName evidence="5">ATP:AMP phosphotransferase</fullName>
    </alternativeName>
    <alternativeName>
        <fullName evidence="5">Adenylate monophosphate kinase</fullName>
    </alternativeName>
</protein>
<comment type="subcellular location">
    <subcellularLocation>
        <location evidence="5 7">Cytoplasm</location>
    </subcellularLocation>
</comment>
<dbReference type="InterPro" id="IPR027417">
    <property type="entry name" value="P-loop_NTPase"/>
</dbReference>
<keyword evidence="3 5" id="KW-0547">Nucleotide-binding</keyword>
<feature type="binding site" evidence="5">
    <location>
        <begin position="39"/>
        <end position="44"/>
    </location>
    <ligand>
        <name>ATP</name>
        <dbReference type="ChEBI" id="CHEBI:30616"/>
    </ligand>
</feature>
<dbReference type="eggNOG" id="COG0563">
    <property type="taxonomic scope" value="Bacteria"/>
</dbReference>
<proteinExistence type="inferred from homology"/>
<feature type="region of interest" description="NMP" evidence="5">
    <location>
        <begin position="59"/>
        <end position="88"/>
    </location>
</feature>
<comment type="function">
    <text evidence="5">Catalyzes the reversible transfer of the terminal phosphate group between ATP and AMP. Plays an important role in cellular energy homeostasis and in adenine nucleotide metabolism.</text>
</comment>
<feature type="binding site" evidence="5">
    <location>
        <position position="60"/>
    </location>
    <ligand>
        <name>AMP</name>
        <dbReference type="ChEBI" id="CHEBI:456215"/>
    </ligand>
</feature>
<evidence type="ECO:0000256" key="8">
    <source>
        <dbReference type="SAM" id="MobiDB-lite"/>
    </source>
</evidence>
<keyword evidence="4 5" id="KW-0418">Kinase</keyword>
<dbReference type="PANTHER" id="PTHR23359">
    <property type="entry name" value="NUCLEOTIDE KINASE"/>
    <property type="match status" value="1"/>
</dbReference>
<dbReference type="PRINTS" id="PR00094">
    <property type="entry name" value="ADENYLTKNASE"/>
</dbReference>
<comment type="caution">
    <text evidence="5">Lacks conserved residue(s) required for the propagation of feature annotation.</text>
</comment>
<dbReference type="HAMAP" id="MF_00235">
    <property type="entry name" value="Adenylate_kinase_Adk"/>
    <property type="match status" value="1"/>
</dbReference>
<feature type="binding site" evidence="5">
    <location>
        <position position="121"/>
    </location>
    <ligand>
        <name>AMP</name>
        <dbReference type="ChEBI" id="CHEBI:456215"/>
    </ligand>
</feature>
<dbReference type="KEGG" id="apn:Asphe3_33690"/>
<dbReference type="NCBIfam" id="NF011100">
    <property type="entry name" value="PRK14527.1"/>
    <property type="match status" value="1"/>
</dbReference>
<comment type="catalytic activity">
    <reaction evidence="5 7">
        <text>AMP + ATP = 2 ADP</text>
        <dbReference type="Rhea" id="RHEA:12973"/>
        <dbReference type="ChEBI" id="CHEBI:30616"/>
        <dbReference type="ChEBI" id="CHEBI:456215"/>
        <dbReference type="ChEBI" id="CHEBI:456216"/>
        <dbReference type="EC" id="2.7.4.3"/>
    </reaction>
</comment>
<feature type="binding site" evidence="5">
    <location>
        <begin position="86"/>
        <end position="88"/>
    </location>
    <ligand>
        <name>AMP</name>
        <dbReference type="ChEBI" id="CHEBI:456215"/>
    </ligand>
</feature>
<evidence type="ECO:0000256" key="5">
    <source>
        <dbReference type="HAMAP-Rule" id="MF_00235"/>
    </source>
</evidence>
<accession>F0M3Y7</accession>
<dbReference type="GO" id="GO:0005524">
    <property type="term" value="F:ATP binding"/>
    <property type="evidence" value="ECO:0007669"/>
    <property type="project" value="UniProtKB-UniRule"/>
</dbReference>
<dbReference type="Proteomes" id="UP000008639">
    <property type="component" value="Chromosome"/>
</dbReference>
<dbReference type="GO" id="GO:0004017">
    <property type="term" value="F:AMP kinase activity"/>
    <property type="evidence" value="ECO:0007669"/>
    <property type="project" value="UniProtKB-UniRule"/>
</dbReference>
<comment type="domain">
    <text evidence="5">Consists of three domains, a large central CORE domain and two small peripheral domains, NMPbind and LID, which undergo movements during catalysis. The LID domain closes over the site of phosphoryl transfer upon ATP binding. Assembling and dissambling the active center during each catalytic cycle provides an effective means to prevent ATP hydrolysis.</text>
</comment>
<feature type="binding site" evidence="5">
    <location>
        <position position="201"/>
    </location>
    <ligand>
        <name>ATP</name>
        <dbReference type="ChEBI" id="CHEBI:30616"/>
    </ligand>
</feature>
<dbReference type="InterPro" id="IPR033690">
    <property type="entry name" value="Adenylat_kinase_CS"/>
</dbReference>
<dbReference type="HOGENOM" id="CLU_032354_4_1_11"/>
<evidence type="ECO:0000313" key="9">
    <source>
        <dbReference type="EMBL" id="ADX74474.1"/>
    </source>
</evidence>
<organism evidence="9 10">
    <name type="scientific">Pseudarthrobacter phenanthrenivorans (strain DSM 18606 / JCM 16027 / LMG 23796 / Sphe3)</name>
    <name type="common">Arthrobacter phenanthrenivorans</name>
    <dbReference type="NCBI Taxonomy" id="930171"/>
    <lineage>
        <taxon>Bacteria</taxon>
        <taxon>Bacillati</taxon>
        <taxon>Actinomycetota</taxon>
        <taxon>Actinomycetes</taxon>
        <taxon>Micrococcales</taxon>
        <taxon>Micrococcaceae</taxon>
        <taxon>Pseudarthrobacter</taxon>
    </lineage>
</organism>
<dbReference type="STRING" id="930171.Asphe3_33690"/>
<comment type="pathway">
    <text evidence="5">Purine metabolism; AMP biosynthesis via salvage pathway; AMP from ADP: step 1/1.</text>
</comment>
<evidence type="ECO:0000256" key="2">
    <source>
        <dbReference type="ARBA" id="ARBA00022727"/>
    </source>
</evidence>
<keyword evidence="2 5" id="KW-0545">Nucleotide biosynthesis</keyword>
<comment type="subunit">
    <text evidence="5 7">Monomer.</text>
</comment>
<feature type="binding site" evidence="5">
    <location>
        <position position="173"/>
    </location>
    <ligand>
        <name>AMP</name>
        <dbReference type="ChEBI" id="CHEBI:456215"/>
    </ligand>
</feature>
<dbReference type="NCBIfam" id="NF001381">
    <property type="entry name" value="PRK00279.1-3"/>
    <property type="match status" value="1"/>
</dbReference>
<keyword evidence="1 5" id="KW-0808">Transferase</keyword>
<dbReference type="CDD" id="cd01428">
    <property type="entry name" value="ADK"/>
    <property type="match status" value="1"/>
</dbReference>
<dbReference type="EC" id="2.7.4.3" evidence="5 7"/>
<dbReference type="UniPathway" id="UPA00588">
    <property type="reaction ID" value="UER00649"/>
</dbReference>
<feature type="region of interest" description="Disordered" evidence="8">
    <location>
        <begin position="1"/>
        <end position="21"/>
    </location>
</feature>
<dbReference type="EMBL" id="CP002379">
    <property type="protein sequence ID" value="ADX74474.1"/>
    <property type="molecule type" value="Genomic_DNA"/>
</dbReference>